<reference evidence="2" key="1">
    <citation type="submission" date="2022-11" db="UniProtKB">
        <authorList>
            <consortium name="WormBaseParasite"/>
        </authorList>
    </citation>
    <scope>IDENTIFICATION</scope>
</reference>
<evidence type="ECO:0000313" key="1">
    <source>
        <dbReference type="Proteomes" id="UP000887579"/>
    </source>
</evidence>
<organism evidence="1 2">
    <name type="scientific">Panagrolaimus sp. ES5</name>
    <dbReference type="NCBI Taxonomy" id="591445"/>
    <lineage>
        <taxon>Eukaryota</taxon>
        <taxon>Metazoa</taxon>
        <taxon>Ecdysozoa</taxon>
        <taxon>Nematoda</taxon>
        <taxon>Chromadorea</taxon>
        <taxon>Rhabditida</taxon>
        <taxon>Tylenchina</taxon>
        <taxon>Panagrolaimomorpha</taxon>
        <taxon>Panagrolaimoidea</taxon>
        <taxon>Panagrolaimidae</taxon>
        <taxon>Panagrolaimus</taxon>
    </lineage>
</organism>
<name>A0AC34GBE1_9BILA</name>
<dbReference type="Proteomes" id="UP000887579">
    <property type="component" value="Unplaced"/>
</dbReference>
<accession>A0AC34GBE1</accession>
<evidence type="ECO:0000313" key="2">
    <source>
        <dbReference type="WBParaSite" id="ES5_v2.g26734.t1"/>
    </source>
</evidence>
<dbReference type="WBParaSite" id="ES5_v2.g26734.t1">
    <property type="protein sequence ID" value="ES5_v2.g26734.t1"/>
    <property type="gene ID" value="ES5_v2.g26734"/>
</dbReference>
<sequence>MRDHMDDRMHCLIDPKNDLSIFSIFDGHGGDSVADYLESKYSSHIFEKVSTNITVTDEEKYLKNIEEEITKCIHEVDEKIIEMDTARIYTGSTLCSAVIQNNKYLTIANVGDSRAIACDFQGNCVTLTRDHKPSDEKEKKRIEEAGGVVTQDGEDCERVQGILAMTRAMGDASLKARKYLIVDPDVTTYDLTKDKFRYIIIASDGLFDEFEDDELIQRTNLYLQDNGNESFSKLAHFLCLDAINHGTEDNVSVLIVKLLL</sequence>
<proteinExistence type="predicted"/>
<protein>
    <submittedName>
        <fullName evidence="2">PPM-type phosphatase domain-containing protein</fullName>
    </submittedName>
</protein>